<proteinExistence type="predicted"/>
<dbReference type="EMBL" id="GGEC01069902">
    <property type="protein sequence ID" value="MBX50386.1"/>
    <property type="molecule type" value="Transcribed_RNA"/>
</dbReference>
<sequence length="47" mass="5374">MPDCTGMTKVLMVTSSIRMLYWVHCHLTYRLASSSSSLYTSGRNYQP</sequence>
<dbReference type="AlphaFoldDB" id="A0A2P2P6K2"/>
<organism evidence="1">
    <name type="scientific">Rhizophora mucronata</name>
    <name type="common">Asiatic mangrove</name>
    <dbReference type="NCBI Taxonomy" id="61149"/>
    <lineage>
        <taxon>Eukaryota</taxon>
        <taxon>Viridiplantae</taxon>
        <taxon>Streptophyta</taxon>
        <taxon>Embryophyta</taxon>
        <taxon>Tracheophyta</taxon>
        <taxon>Spermatophyta</taxon>
        <taxon>Magnoliopsida</taxon>
        <taxon>eudicotyledons</taxon>
        <taxon>Gunneridae</taxon>
        <taxon>Pentapetalae</taxon>
        <taxon>rosids</taxon>
        <taxon>fabids</taxon>
        <taxon>Malpighiales</taxon>
        <taxon>Rhizophoraceae</taxon>
        <taxon>Rhizophora</taxon>
    </lineage>
</organism>
<protein>
    <submittedName>
        <fullName evidence="1">Uncharacterized protein</fullName>
    </submittedName>
</protein>
<reference evidence="1" key="1">
    <citation type="submission" date="2018-02" db="EMBL/GenBank/DDBJ databases">
        <title>Rhizophora mucronata_Transcriptome.</title>
        <authorList>
            <person name="Meera S.P."/>
            <person name="Sreeshan A."/>
            <person name="Augustine A."/>
        </authorList>
    </citation>
    <scope>NUCLEOTIDE SEQUENCE</scope>
    <source>
        <tissue evidence="1">Leaf</tissue>
    </source>
</reference>
<evidence type="ECO:0000313" key="1">
    <source>
        <dbReference type="EMBL" id="MBX50386.1"/>
    </source>
</evidence>
<accession>A0A2P2P6K2</accession>
<name>A0A2P2P6K2_RHIMU</name>